<accession>A0A5C6PBG5</accession>
<dbReference type="Gene3D" id="3.30.420.10">
    <property type="entry name" value="Ribonuclease H-like superfamily/Ribonuclease H"/>
    <property type="match status" value="1"/>
</dbReference>
<keyword evidence="2" id="KW-1185">Reference proteome</keyword>
<evidence type="ECO:0000313" key="2">
    <source>
        <dbReference type="Proteomes" id="UP000324091"/>
    </source>
</evidence>
<dbReference type="Proteomes" id="UP000324091">
    <property type="component" value="Chromosome 13"/>
</dbReference>
<dbReference type="InterPro" id="IPR036397">
    <property type="entry name" value="RNaseH_sf"/>
</dbReference>
<protein>
    <recommendedName>
        <fullName evidence="3">Integrase catalytic domain-containing protein</fullName>
    </recommendedName>
</protein>
<gene>
    <name evidence="1" type="ORF">D4764_13G0012280</name>
</gene>
<dbReference type="GO" id="GO:0003676">
    <property type="term" value="F:nucleic acid binding"/>
    <property type="evidence" value="ECO:0007669"/>
    <property type="project" value="InterPro"/>
</dbReference>
<proteinExistence type="predicted"/>
<evidence type="ECO:0000313" key="1">
    <source>
        <dbReference type="EMBL" id="TWW76566.1"/>
    </source>
</evidence>
<evidence type="ECO:0008006" key="3">
    <source>
        <dbReference type="Google" id="ProtNLM"/>
    </source>
</evidence>
<dbReference type="EMBL" id="RHFK02000005">
    <property type="protein sequence ID" value="TWW76566.1"/>
    <property type="molecule type" value="Genomic_DNA"/>
</dbReference>
<comment type="caution">
    <text evidence="1">The sequence shown here is derived from an EMBL/GenBank/DDBJ whole genome shotgun (WGS) entry which is preliminary data.</text>
</comment>
<dbReference type="AlphaFoldDB" id="A0A5C6PBG5"/>
<name>A0A5C6PBG5_9TELE</name>
<dbReference type="SUPFAM" id="SSF53098">
    <property type="entry name" value="Ribonuclease H-like"/>
    <property type="match status" value="1"/>
</dbReference>
<reference evidence="1 2" key="1">
    <citation type="submission" date="2019-04" db="EMBL/GenBank/DDBJ databases">
        <title>Chromosome genome assembly for Takifugu flavidus.</title>
        <authorList>
            <person name="Xiao S."/>
        </authorList>
    </citation>
    <scope>NUCLEOTIDE SEQUENCE [LARGE SCALE GENOMIC DNA]</scope>
    <source>
        <strain evidence="1">HTHZ2018</strain>
        <tissue evidence="1">Muscle</tissue>
    </source>
</reference>
<organism evidence="1 2">
    <name type="scientific">Takifugu flavidus</name>
    <name type="common">sansaifugu</name>
    <dbReference type="NCBI Taxonomy" id="433684"/>
    <lineage>
        <taxon>Eukaryota</taxon>
        <taxon>Metazoa</taxon>
        <taxon>Chordata</taxon>
        <taxon>Craniata</taxon>
        <taxon>Vertebrata</taxon>
        <taxon>Euteleostomi</taxon>
        <taxon>Actinopterygii</taxon>
        <taxon>Neopterygii</taxon>
        <taxon>Teleostei</taxon>
        <taxon>Neoteleostei</taxon>
        <taxon>Acanthomorphata</taxon>
        <taxon>Eupercaria</taxon>
        <taxon>Tetraodontiformes</taxon>
        <taxon>Tetradontoidea</taxon>
        <taxon>Tetraodontidae</taxon>
        <taxon>Takifugu</taxon>
    </lineage>
</organism>
<sequence>MSRRPSTEVDTKAVQCVLTPTSPRDVATSAGRTGEEIEKTRTSPYHAQCDGMVERFNRTLKDQLAKYLSHTGGEEAAQRSATAKLHQKQQYDKQVVFHPYEVGDYVLLDDPAQRMNKATISSDWKKAPKQLREKP</sequence>
<dbReference type="InterPro" id="IPR012337">
    <property type="entry name" value="RNaseH-like_sf"/>
</dbReference>